<dbReference type="InterPro" id="IPR032675">
    <property type="entry name" value="LRR_dom_sf"/>
</dbReference>
<dbReference type="EMBL" id="GG666576">
    <property type="protein sequence ID" value="EEN52895.1"/>
    <property type="molecule type" value="Genomic_DNA"/>
</dbReference>
<dbReference type="InterPro" id="IPR050328">
    <property type="entry name" value="Dev_Immune_Receptor"/>
</dbReference>
<organism>
    <name type="scientific">Branchiostoma floridae</name>
    <name type="common">Florida lancelet</name>
    <name type="synonym">Amphioxus</name>
    <dbReference type="NCBI Taxonomy" id="7739"/>
    <lineage>
        <taxon>Eukaryota</taxon>
        <taxon>Metazoa</taxon>
        <taxon>Chordata</taxon>
        <taxon>Cephalochordata</taxon>
        <taxon>Leptocardii</taxon>
        <taxon>Amphioxiformes</taxon>
        <taxon>Branchiostomatidae</taxon>
        <taxon>Branchiostoma</taxon>
    </lineage>
</organism>
<dbReference type="AlphaFoldDB" id="C3Z351"/>
<dbReference type="SUPFAM" id="SSF52058">
    <property type="entry name" value="L domain-like"/>
    <property type="match status" value="1"/>
</dbReference>
<dbReference type="Pfam" id="PF13306">
    <property type="entry name" value="LRR_5"/>
    <property type="match status" value="1"/>
</dbReference>
<dbReference type="PANTHER" id="PTHR24373:SF383">
    <property type="entry name" value="LEUCINE-RICH REPEAT-CONTAINING PROTEIN 15-LIKE"/>
    <property type="match status" value="1"/>
</dbReference>
<dbReference type="STRING" id="7739.C3Z351"/>
<sequence>NLTSFLAKDNKLEIIPTNFFAENKMLREVYLKSAGLTKLQTASFSNLKNLVIVDVSKNEIDNIGANIFTGSLKIQTLNLSNSQIKSIEPRAFETQAEMLFLMLDDNMLVSVRNAFLGLKNLLTLALNDN</sequence>
<feature type="non-terminal residue" evidence="2">
    <location>
        <position position="1"/>
    </location>
</feature>
<name>C3Z351_BRAFL</name>
<protein>
    <submittedName>
        <fullName evidence="2">Uncharacterized protein</fullName>
    </submittedName>
</protein>
<gene>
    <name evidence="2" type="ORF">BRAFLDRAFT_151357</name>
</gene>
<dbReference type="eggNOG" id="KOG4641">
    <property type="taxonomic scope" value="Eukaryota"/>
</dbReference>
<keyword evidence="1" id="KW-0732">Signal</keyword>
<feature type="non-terminal residue" evidence="2">
    <location>
        <position position="129"/>
    </location>
</feature>
<reference evidence="2" key="1">
    <citation type="journal article" date="2008" name="Nature">
        <title>The amphioxus genome and the evolution of the chordate karyotype.</title>
        <authorList>
            <consortium name="US DOE Joint Genome Institute (JGI-PGF)"/>
            <person name="Putnam N.H."/>
            <person name="Butts T."/>
            <person name="Ferrier D.E.K."/>
            <person name="Furlong R.F."/>
            <person name="Hellsten U."/>
            <person name="Kawashima T."/>
            <person name="Robinson-Rechavi M."/>
            <person name="Shoguchi E."/>
            <person name="Terry A."/>
            <person name="Yu J.-K."/>
            <person name="Benito-Gutierrez E.L."/>
            <person name="Dubchak I."/>
            <person name="Garcia-Fernandez J."/>
            <person name="Gibson-Brown J.J."/>
            <person name="Grigoriev I.V."/>
            <person name="Horton A.C."/>
            <person name="de Jong P.J."/>
            <person name="Jurka J."/>
            <person name="Kapitonov V.V."/>
            <person name="Kohara Y."/>
            <person name="Kuroki Y."/>
            <person name="Lindquist E."/>
            <person name="Lucas S."/>
            <person name="Osoegawa K."/>
            <person name="Pennacchio L.A."/>
            <person name="Salamov A.A."/>
            <person name="Satou Y."/>
            <person name="Sauka-Spengler T."/>
            <person name="Schmutz J."/>
            <person name="Shin-I T."/>
            <person name="Toyoda A."/>
            <person name="Bronner-Fraser M."/>
            <person name="Fujiyama A."/>
            <person name="Holland L.Z."/>
            <person name="Holland P.W.H."/>
            <person name="Satoh N."/>
            <person name="Rokhsar D.S."/>
        </authorList>
    </citation>
    <scope>NUCLEOTIDE SEQUENCE [LARGE SCALE GENOMIC DNA]</scope>
    <source>
        <strain evidence="2">S238N-H82</strain>
        <tissue evidence="2">Testes</tissue>
    </source>
</reference>
<accession>C3Z351</accession>
<evidence type="ECO:0000313" key="2">
    <source>
        <dbReference type="EMBL" id="EEN52895.1"/>
    </source>
</evidence>
<dbReference type="Gene3D" id="3.80.10.10">
    <property type="entry name" value="Ribonuclease Inhibitor"/>
    <property type="match status" value="1"/>
</dbReference>
<dbReference type="InParanoid" id="C3Z351"/>
<proteinExistence type="predicted"/>
<dbReference type="InterPro" id="IPR026906">
    <property type="entry name" value="LRR_5"/>
</dbReference>
<dbReference type="PANTHER" id="PTHR24373">
    <property type="entry name" value="SLIT RELATED LEUCINE-RICH REPEAT NEURONAL PROTEIN"/>
    <property type="match status" value="1"/>
</dbReference>
<evidence type="ECO:0000256" key="1">
    <source>
        <dbReference type="ARBA" id="ARBA00022729"/>
    </source>
</evidence>